<evidence type="ECO:0000256" key="1">
    <source>
        <dbReference type="ARBA" id="ARBA00023002"/>
    </source>
</evidence>
<evidence type="ECO:0000313" key="2">
    <source>
        <dbReference type="EMBL" id="KAF7294667.1"/>
    </source>
</evidence>
<dbReference type="PANTHER" id="PTHR43539">
    <property type="entry name" value="FLAVIN-BINDING MONOOXYGENASE-LIKE PROTEIN (AFU_ORTHOLOGUE AFUA_4G09220)"/>
    <property type="match status" value="1"/>
</dbReference>
<dbReference type="InterPro" id="IPR050982">
    <property type="entry name" value="Auxin_biosynth/cation_transpt"/>
</dbReference>
<accession>A0A8H6S956</accession>
<evidence type="ECO:0000313" key="3">
    <source>
        <dbReference type="Proteomes" id="UP000636479"/>
    </source>
</evidence>
<sequence length="589" mass="64822">MPLNDIDPQSIAATWLEGFTTALTSGDASASAECFQPNGFLRDINTFTWNRRCLGGREKIADYLKTNNSPSAIRNIQLDTCPDLKPSISGADTSFVVPMGEAVTSGFTFDVEQVGPGQGFVFLAPAADAPVSGCTWQAVSVFMRLNNITGHEEWLCENGVYGGHTLAWTDIRRERRQAIEKTPHVVIIGAGQTGLNLAAQLTHMNIPTLVVETNQRVGDNWRKRYPTLSLHSAKAYSELLYQPFPTTWPIYAPRDKIADWLEQYASTQDLVVWTNSRPLPGPTYDTASRRWTIVIDRAGELVTLEPAHVIVCGALGAPFTPHVENKDIFAGVALHCVNYRGGAPFAGKRVVVVGAGNTSVDICQDLVFHGAQTVTMVQRSESSVSPVEAVRQATDELFPPHRTTDVSDLRLMAMPVPLIKRRYTANKPLILEAFKGLHSAVESAGFKLRTDDDIFTVFYSGYGGYWYDVGCAELMKNGQVRVKQGVELARFEREHVICTDGSSLEADVVIFATSFESMRDTMRGVFGHDIINQTSPVWGLDEEGELRGVYRPSGHPGLWFAAGEFFTARAYAKQLALQIKAIELGLLKL</sequence>
<dbReference type="GeneID" id="59349152"/>
<dbReference type="GO" id="GO:0050660">
    <property type="term" value="F:flavin adenine dinucleotide binding"/>
    <property type="evidence" value="ECO:0007669"/>
    <property type="project" value="TreeGrafter"/>
</dbReference>
<dbReference type="InterPro" id="IPR036188">
    <property type="entry name" value="FAD/NAD-bd_sf"/>
</dbReference>
<keyword evidence="1" id="KW-0560">Oxidoreductase</keyword>
<dbReference type="GO" id="GO:0004497">
    <property type="term" value="F:monooxygenase activity"/>
    <property type="evidence" value="ECO:0007669"/>
    <property type="project" value="TreeGrafter"/>
</dbReference>
<dbReference type="OrthoDB" id="74360at2759"/>
<dbReference type="PRINTS" id="PR00419">
    <property type="entry name" value="ADXRDTASE"/>
</dbReference>
<dbReference type="SUPFAM" id="SSF51905">
    <property type="entry name" value="FAD/NAD(P)-binding domain"/>
    <property type="match status" value="1"/>
</dbReference>
<name>A0A8H6S956_9AGAR</name>
<dbReference type="Proteomes" id="UP000636479">
    <property type="component" value="Unassembled WGS sequence"/>
</dbReference>
<dbReference type="AlphaFoldDB" id="A0A8H6S956"/>
<reference evidence="2" key="1">
    <citation type="submission" date="2020-05" db="EMBL/GenBank/DDBJ databases">
        <title>Mycena genomes resolve the evolution of fungal bioluminescence.</title>
        <authorList>
            <person name="Tsai I.J."/>
        </authorList>
    </citation>
    <scope>NUCLEOTIDE SEQUENCE</scope>
    <source>
        <strain evidence="2">171206Taipei</strain>
    </source>
</reference>
<comment type="caution">
    <text evidence="2">The sequence shown here is derived from an EMBL/GenBank/DDBJ whole genome shotgun (WGS) entry which is preliminary data.</text>
</comment>
<dbReference type="RefSeq" id="XP_037216030.1">
    <property type="nucleotide sequence ID" value="XM_037366636.1"/>
</dbReference>
<proteinExistence type="predicted"/>
<dbReference type="Pfam" id="PF13738">
    <property type="entry name" value="Pyr_redox_3"/>
    <property type="match status" value="1"/>
</dbReference>
<dbReference type="EMBL" id="JACAZF010000009">
    <property type="protein sequence ID" value="KAF7294667.1"/>
    <property type="molecule type" value="Genomic_DNA"/>
</dbReference>
<protein>
    <submittedName>
        <fullName evidence="2">FAD/NAD-P-binding domain-containing protein</fullName>
    </submittedName>
</protein>
<keyword evidence="3" id="KW-1185">Reference proteome</keyword>
<dbReference type="Gene3D" id="3.50.50.60">
    <property type="entry name" value="FAD/NAD(P)-binding domain"/>
    <property type="match status" value="1"/>
</dbReference>
<gene>
    <name evidence="2" type="ORF">MIND_01003700</name>
</gene>
<organism evidence="2 3">
    <name type="scientific">Mycena indigotica</name>
    <dbReference type="NCBI Taxonomy" id="2126181"/>
    <lineage>
        <taxon>Eukaryota</taxon>
        <taxon>Fungi</taxon>
        <taxon>Dikarya</taxon>
        <taxon>Basidiomycota</taxon>
        <taxon>Agaricomycotina</taxon>
        <taxon>Agaricomycetes</taxon>
        <taxon>Agaricomycetidae</taxon>
        <taxon>Agaricales</taxon>
        <taxon>Marasmiineae</taxon>
        <taxon>Mycenaceae</taxon>
        <taxon>Mycena</taxon>
    </lineage>
</organism>
<dbReference type="PANTHER" id="PTHR43539:SF68">
    <property type="entry name" value="FLAVIN-BINDING MONOOXYGENASE-LIKE PROTEIN (AFU_ORTHOLOGUE AFUA_4G09220)"/>
    <property type="match status" value="1"/>
</dbReference>